<accession>A0A9Y2IPI9</accession>
<keyword evidence="2" id="KW-1185">Reference proteome</keyword>
<organism evidence="1 2">
    <name type="scientific">Amycolatopsis carbonis</name>
    <dbReference type="NCBI Taxonomy" id="715471"/>
    <lineage>
        <taxon>Bacteria</taxon>
        <taxon>Bacillati</taxon>
        <taxon>Actinomycetota</taxon>
        <taxon>Actinomycetes</taxon>
        <taxon>Pseudonocardiales</taxon>
        <taxon>Pseudonocardiaceae</taxon>
        <taxon>Amycolatopsis</taxon>
    </lineage>
</organism>
<sequence>MGAVESSVPEGLSVPREEVTDADLQALGVNLERDFPGSTAADFRRYPVLSEGGWFTVVKHQKTLESVSRETGPLLGPIVLTSDGLDVN</sequence>
<evidence type="ECO:0000313" key="2">
    <source>
        <dbReference type="Proteomes" id="UP001236014"/>
    </source>
</evidence>
<proteinExistence type="predicted"/>
<reference evidence="1 2" key="1">
    <citation type="submission" date="2023-06" db="EMBL/GenBank/DDBJ databases">
        <authorList>
            <person name="Oyuntsetseg B."/>
            <person name="Kim S.B."/>
        </authorList>
    </citation>
    <scope>NUCLEOTIDE SEQUENCE [LARGE SCALE GENOMIC DNA]</scope>
    <source>
        <strain evidence="1 2">2-15</strain>
    </source>
</reference>
<dbReference type="RefSeq" id="WP_285972969.1">
    <property type="nucleotide sequence ID" value="NZ_CP127294.1"/>
</dbReference>
<name>A0A9Y2IPI9_9PSEU</name>
<dbReference type="KEGG" id="acab:QRX50_17335"/>
<dbReference type="Proteomes" id="UP001236014">
    <property type="component" value="Chromosome"/>
</dbReference>
<dbReference type="EMBL" id="CP127294">
    <property type="protein sequence ID" value="WIX82398.1"/>
    <property type="molecule type" value="Genomic_DNA"/>
</dbReference>
<protein>
    <submittedName>
        <fullName evidence="1">Uncharacterized protein</fullName>
    </submittedName>
</protein>
<dbReference type="AlphaFoldDB" id="A0A9Y2IPI9"/>
<evidence type="ECO:0000313" key="1">
    <source>
        <dbReference type="EMBL" id="WIX82398.1"/>
    </source>
</evidence>
<gene>
    <name evidence="1" type="ORF">QRX50_17335</name>
</gene>